<evidence type="ECO:0000313" key="3">
    <source>
        <dbReference type="Proteomes" id="UP001431449"/>
    </source>
</evidence>
<protein>
    <submittedName>
        <fullName evidence="2">Uncharacterized protein</fullName>
    </submittedName>
</protein>
<name>A0ABT0GD31_9GAMM</name>
<sequence length="159" mass="17341">MKTTLLGCLVCTLLSLVPGRAGAQQLDQVAPGARLMLMGEMAMPAHQAFASLFEVDLENGDEAPRRLACRLHHPRSATGRSLQGGDEFLVSAVGRSADRPVPGQQATQWAYLRLTRIGGEQDTFELRVHDSGDANGEPDFSLAQWEKRCGVWITDGRPR</sequence>
<dbReference type="RefSeq" id="WP_248204614.1">
    <property type="nucleotide sequence ID" value="NZ_JALNMH010000001.1"/>
</dbReference>
<evidence type="ECO:0000313" key="2">
    <source>
        <dbReference type="EMBL" id="MCK7592441.1"/>
    </source>
</evidence>
<proteinExistence type="predicted"/>
<gene>
    <name evidence="2" type="ORF">M0G41_02015</name>
</gene>
<evidence type="ECO:0000256" key="1">
    <source>
        <dbReference type="SAM" id="SignalP"/>
    </source>
</evidence>
<dbReference type="Proteomes" id="UP001431449">
    <property type="component" value="Unassembled WGS sequence"/>
</dbReference>
<organism evidence="2 3">
    <name type="scientific">Pseudomarimonas salicorniae</name>
    <dbReference type="NCBI Taxonomy" id="2933270"/>
    <lineage>
        <taxon>Bacteria</taxon>
        <taxon>Pseudomonadati</taxon>
        <taxon>Pseudomonadota</taxon>
        <taxon>Gammaproteobacteria</taxon>
        <taxon>Lysobacterales</taxon>
        <taxon>Lysobacteraceae</taxon>
        <taxon>Pseudomarimonas</taxon>
    </lineage>
</organism>
<accession>A0ABT0GD31</accession>
<feature type="signal peptide" evidence="1">
    <location>
        <begin position="1"/>
        <end position="23"/>
    </location>
</feature>
<reference evidence="2" key="1">
    <citation type="submission" date="2022-04" db="EMBL/GenBank/DDBJ databases">
        <title>Lysobacter sp. CAU 1642 isolated from sea sand.</title>
        <authorList>
            <person name="Kim W."/>
        </authorList>
    </citation>
    <scope>NUCLEOTIDE SEQUENCE</scope>
    <source>
        <strain evidence="2">CAU 1642</strain>
    </source>
</reference>
<dbReference type="EMBL" id="JALNMH010000001">
    <property type="protein sequence ID" value="MCK7592441.1"/>
    <property type="molecule type" value="Genomic_DNA"/>
</dbReference>
<feature type="chain" id="PRO_5046780541" evidence="1">
    <location>
        <begin position="24"/>
        <end position="159"/>
    </location>
</feature>
<comment type="caution">
    <text evidence="2">The sequence shown here is derived from an EMBL/GenBank/DDBJ whole genome shotgun (WGS) entry which is preliminary data.</text>
</comment>
<keyword evidence="3" id="KW-1185">Reference proteome</keyword>
<keyword evidence="1" id="KW-0732">Signal</keyword>